<dbReference type="GO" id="GO:0003700">
    <property type="term" value="F:DNA-binding transcription factor activity"/>
    <property type="evidence" value="ECO:0007669"/>
    <property type="project" value="InterPro"/>
</dbReference>
<name>A0A8J8MG90_9FIRM</name>
<dbReference type="PRINTS" id="PR00032">
    <property type="entry name" value="HTHARAC"/>
</dbReference>
<sequence length="299" mass="35042">MENKTESTTPSLMSMQPRVLTSTFFVSTNSLKPNTPMNERVCFDYELEFYVDSNEGKMVINGERFEIHKNSIILRKPGEVVQGIAAYNCYLVCFDLYNYRKSIPKDYSFSTTKPIHPLITNGFMESIPHLIHLPDPELYHQLFQSLYHAFIESSPINELRMHTLLTTILLQIYDHSRAIACGKGSILHYKKIQDTIGYIHQNFKSQLTLNDLSRMVHLSPSYFHHIFKESVGMTMNEYIIKVRLDHAKAMLIKEQEVIADIAYDCGFEHPSYFYTLFKKRIGMTPRNYRKLYQRPLNEW</sequence>
<dbReference type="KEGG" id="vpy:HZI73_02535"/>
<dbReference type="PROSITE" id="PS01124">
    <property type="entry name" value="HTH_ARAC_FAMILY_2"/>
    <property type="match status" value="1"/>
</dbReference>
<keyword evidence="3" id="KW-0804">Transcription</keyword>
<evidence type="ECO:0000256" key="1">
    <source>
        <dbReference type="ARBA" id="ARBA00023015"/>
    </source>
</evidence>
<dbReference type="PANTHER" id="PTHR43280:SF2">
    <property type="entry name" value="HTH-TYPE TRANSCRIPTIONAL REGULATOR EXSA"/>
    <property type="match status" value="1"/>
</dbReference>
<keyword evidence="2" id="KW-0238">DNA-binding</keyword>
<accession>A0A8J8MG90</accession>
<dbReference type="SUPFAM" id="SSF46689">
    <property type="entry name" value="Homeodomain-like"/>
    <property type="match status" value="2"/>
</dbReference>
<dbReference type="PANTHER" id="PTHR43280">
    <property type="entry name" value="ARAC-FAMILY TRANSCRIPTIONAL REGULATOR"/>
    <property type="match status" value="1"/>
</dbReference>
<protein>
    <submittedName>
        <fullName evidence="5">Helix-turn-helix transcriptional regulator</fullName>
    </submittedName>
</protein>
<dbReference type="SMART" id="SM00342">
    <property type="entry name" value="HTH_ARAC"/>
    <property type="match status" value="1"/>
</dbReference>
<evidence type="ECO:0000313" key="6">
    <source>
        <dbReference type="Proteomes" id="UP000683246"/>
    </source>
</evidence>
<reference evidence="5" key="1">
    <citation type="submission" date="2020-07" db="EMBL/GenBank/DDBJ databases">
        <title>Vallitalea pronyensis genome.</title>
        <authorList>
            <person name="Postec A."/>
        </authorList>
    </citation>
    <scope>NUCLEOTIDE SEQUENCE</scope>
    <source>
        <strain evidence="5">FatNI3</strain>
    </source>
</reference>
<proteinExistence type="predicted"/>
<organism evidence="5 6">
    <name type="scientific">Vallitalea pronyensis</name>
    <dbReference type="NCBI Taxonomy" id="1348613"/>
    <lineage>
        <taxon>Bacteria</taxon>
        <taxon>Bacillati</taxon>
        <taxon>Bacillota</taxon>
        <taxon>Clostridia</taxon>
        <taxon>Lachnospirales</taxon>
        <taxon>Vallitaleaceae</taxon>
        <taxon>Vallitalea</taxon>
    </lineage>
</organism>
<evidence type="ECO:0000259" key="4">
    <source>
        <dbReference type="PROSITE" id="PS01124"/>
    </source>
</evidence>
<dbReference type="SUPFAM" id="SSF51215">
    <property type="entry name" value="Regulatory protein AraC"/>
    <property type="match status" value="1"/>
</dbReference>
<dbReference type="InterPro" id="IPR037923">
    <property type="entry name" value="HTH-like"/>
</dbReference>
<dbReference type="GO" id="GO:0043565">
    <property type="term" value="F:sequence-specific DNA binding"/>
    <property type="evidence" value="ECO:0007669"/>
    <property type="project" value="InterPro"/>
</dbReference>
<feature type="domain" description="HTH araC/xylS-type" evidence="4">
    <location>
        <begin position="193"/>
        <end position="291"/>
    </location>
</feature>
<dbReference type="Proteomes" id="UP000683246">
    <property type="component" value="Chromosome"/>
</dbReference>
<dbReference type="InterPro" id="IPR020449">
    <property type="entry name" value="Tscrpt_reg_AraC-type_HTH"/>
</dbReference>
<dbReference type="InterPro" id="IPR018062">
    <property type="entry name" value="HTH_AraC-typ_CS"/>
</dbReference>
<dbReference type="RefSeq" id="WP_212696691.1">
    <property type="nucleotide sequence ID" value="NZ_CP058649.1"/>
</dbReference>
<keyword evidence="6" id="KW-1185">Reference proteome</keyword>
<evidence type="ECO:0000256" key="3">
    <source>
        <dbReference type="ARBA" id="ARBA00023163"/>
    </source>
</evidence>
<dbReference type="EMBL" id="CP058649">
    <property type="protein sequence ID" value="QUI21227.1"/>
    <property type="molecule type" value="Genomic_DNA"/>
</dbReference>
<dbReference type="AlphaFoldDB" id="A0A8J8MG90"/>
<dbReference type="PROSITE" id="PS00041">
    <property type="entry name" value="HTH_ARAC_FAMILY_1"/>
    <property type="match status" value="1"/>
</dbReference>
<dbReference type="Gene3D" id="1.10.10.60">
    <property type="entry name" value="Homeodomain-like"/>
    <property type="match status" value="2"/>
</dbReference>
<dbReference type="InterPro" id="IPR018060">
    <property type="entry name" value="HTH_AraC"/>
</dbReference>
<keyword evidence="1" id="KW-0805">Transcription regulation</keyword>
<dbReference type="InterPro" id="IPR009057">
    <property type="entry name" value="Homeodomain-like_sf"/>
</dbReference>
<evidence type="ECO:0000313" key="5">
    <source>
        <dbReference type="EMBL" id="QUI21227.1"/>
    </source>
</evidence>
<gene>
    <name evidence="5" type="ORF">HZI73_02535</name>
</gene>
<dbReference type="Pfam" id="PF12833">
    <property type="entry name" value="HTH_18"/>
    <property type="match status" value="1"/>
</dbReference>
<evidence type="ECO:0000256" key="2">
    <source>
        <dbReference type="ARBA" id="ARBA00023125"/>
    </source>
</evidence>